<dbReference type="AlphaFoldDB" id="W9Y2U7"/>
<dbReference type="GeneID" id="19162041"/>
<feature type="region of interest" description="Disordered" evidence="1">
    <location>
        <begin position="34"/>
        <end position="57"/>
    </location>
</feature>
<dbReference type="Proteomes" id="UP000019484">
    <property type="component" value="Unassembled WGS sequence"/>
</dbReference>
<gene>
    <name evidence="2" type="ORF">A1O1_07179</name>
</gene>
<evidence type="ECO:0000256" key="1">
    <source>
        <dbReference type="SAM" id="MobiDB-lite"/>
    </source>
</evidence>
<accession>W9Y2U7</accession>
<sequence length="302" mass="33717">MSDKPVMTHKQGLTAEHARSPMIKIILGSEEQYGGTDTATEQNQSQNQSPTPTRNEDLPVNVFYVNRSLLIEKSTYFAILLDNTSPQRTVVYLPQTHSDTEIFTLWLNSVFRGSLADNAADSVISLDKPGRLAKCFDFADFVGSYRFKNQIMDAIQMQGTGFLDLRYLRHMKTWGPSTALLKECVLECLAYKIASRGWAEVEEIADGGGDGGDGGDTNLEWVNGHNDVLMHRLTARVEVLESFEMTIDEQGVKGGLVDPSQTRDCRWHEHTAKDKVMCDRYRAEEHVSGTVVQGGSYGDSPW</sequence>
<dbReference type="RefSeq" id="XP_007726242.1">
    <property type="nucleotide sequence ID" value="XM_007728052.1"/>
</dbReference>
<keyword evidence="3" id="KW-1185">Reference proteome</keyword>
<evidence type="ECO:0000313" key="2">
    <source>
        <dbReference type="EMBL" id="EXJ83556.1"/>
    </source>
</evidence>
<protein>
    <recommendedName>
        <fullName evidence="4">BTB domain-containing protein</fullName>
    </recommendedName>
</protein>
<reference evidence="2 3" key="1">
    <citation type="submission" date="2013-03" db="EMBL/GenBank/DDBJ databases">
        <title>The Genome Sequence of Capronia coronata CBS 617.96.</title>
        <authorList>
            <consortium name="The Broad Institute Genomics Platform"/>
            <person name="Cuomo C."/>
            <person name="de Hoog S."/>
            <person name="Gorbushina A."/>
            <person name="Walker B."/>
            <person name="Young S.K."/>
            <person name="Zeng Q."/>
            <person name="Gargeya S."/>
            <person name="Fitzgerald M."/>
            <person name="Haas B."/>
            <person name="Abouelleil A."/>
            <person name="Allen A.W."/>
            <person name="Alvarado L."/>
            <person name="Arachchi H.M."/>
            <person name="Berlin A.M."/>
            <person name="Chapman S.B."/>
            <person name="Gainer-Dewar J."/>
            <person name="Goldberg J."/>
            <person name="Griggs A."/>
            <person name="Gujja S."/>
            <person name="Hansen M."/>
            <person name="Howarth C."/>
            <person name="Imamovic A."/>
            <person name="Ireland A."/>
            <person name="Larimer J."/>
            <person name="McCowan C."/>
            <person name="Murphy C."/>
            <person name="Pearson M."/>
            <person name="Poon T.W."/>
            <person name="Priest M."/>
            <person name="Roberts A."/>
            <person name="Saif S."/>
            <person name="Shea T."/>
            <person name="Sisk P."/>
            <person name="Sykes S."/>
            <person name="Wortman J."/>
            <person name="Nusbaum C."/>
            <person name="Birren B."/>
        </authorList>
    </citation>
    <scope>NUCLEOTIDE SEQUENCE [LARGE SCALE GENOMIC DNA]</scope>
    <source>
        <strain evidence="2 3">CBS 617.96</strain>
    </source>
</reference>
<organism evidence="2 3">
    <name type="scientific">Capronia coronata CBS 617.96</name>
    <dbReference type="NCBI Taxonomy" id="1182541"/>
    <lineage>
        <taxon>Eukaryota</taxon>
        <taxon>Fungi</taxon>
        <taxon>Dikarya</taxon>
        <taxon>Ascomycota</taxon>
        <taxon>Pezizomycotina</taxon>
        <taxon>Eurotiomycetes</taxon>
        <taxon>Chaetothyriomycetidae</taxon>
        <taxon>Chaetothyriales</taxon>
        <taxon>Herpotrichiellaceae</taxon>
        <taxon>Capronia</taxon>
    </lineage>
</organism>
<dbReference type="OrthoDB" id="4126833at2759"/>
<evidence type="ECO:0000313" key="3">
    <source>
        <dbReference type="Proteomes" id="UP000019484"/>
    </source>
</evidence>
<proteinExistence type="predicted"/>
<dbReference type="EMBL" id="AMWN01000006">
    <property type="protein sequence ID" value="EXJ83556.1"/>
    <property type="molecule type" value="Genomic_DNA"/>
</dbReference>
<feature type="compositionally biased region" description="Polar residues" evidence="1">
    <location>
        <begin position="35"/>
        <end position="53"/>
    </location>
</feature>
<evidence type="ECO:0008006" key="4">
    <source>
        <dbReference type="Google" id="ProtNLM"/>
    </source>
</evidence>
<name>W9Y2U7_9EURO</name>
<dbReference type="HOGENOM" id="CLU_1065721_0_0_1"/>
<comment type="caution">
    <text evidence="2">The sequence shown here is derived from an EMBL/GenBank/DDBJ whole genome shotgun (WGS) entry which is preliminary data.</text>
</comment>